<dbReference type="Proteomes" id="UP000057737">
    <property type="component" value="Unassembled WGS sequence"/>
</dbReference>
<evidence type="ECO:0000313" key="2">
    <source>
        <dbReference type="Proteomes" id="UP000057737"/>
    </source>
</evidence>
<proteinExistence type="predicted"/>
<accession>A0A120FL46</accession>
<protein>
    <submittedName>
        <fullName evidence="1">Uncharacterized protein</fullName>
    </submittedName>
</protein>
<sequence length="70" mass="7439">MCCGGVIDGLADDGAIGIDARIGLFSDECAFVCNACTANLIQAAALRKREMVHRKWPSRDRSVQSAPKAS</sequence>
<evidence type="ECO:0000313" key="1">
    <source>
        <dbReference type="EMBL" id="KWV51696.1"/>
    </source>
</evidence>
<name>A0A120FL46_9BRAD</name>
<gene>
    <name evidence="1" type="ORF">AS156_11355</name>
</gene>
<comment type="caution">
    <text evidence="1">The sequence shown here is derived from an EMBL/GenBank/DDBJ whole genome shotgun (WGS) entry which is preliminary data.</text>
</comment>
<dbReference type="EMBL" id="LNCU01000088">
    <property type="protein sequence ID" value="KWV51696.1"/>
    <property type="molecule type" value="Genomic_DNA"/>
</dbReference>
<reference evidence="1 2" key="1">
    <citation type="submission" date="2015-11" db="EMBL/GenBank/DDBJ databases">
        <title>Draft Genome Sequence of the Strain BR 10303 (Bradyrhizobium sp.) isolated from nodules of Centrolobium paraense.</title>
        <authorList>
            <person name="Zelli J.E."/>
            <person name="Simoes-Araujo J.L."/>
            <person name="Barauna A.C."/>
            <person name="Silva K."/>
        </authorList>
    </citation>
    <scope>NUCLEOTIDE SEQUENCE [LARGE SCALE GENOMIC DNA]</scope>
    <source>
        <strain evidence="1 2">BR 10303</strain>
    </source>
</reference>
<dbReference type="AlphaFoldDB" id="A0A120FL46"/>
<organism evidence="1 2">
    <name type="scientific">Bradyrhizobium macuxiense</name>
    <dbReference type="NCBI Taxonomy" id="1755647"/>
    <lineage>
        <taxon>Bacteria</taxon>
        <taxon>Pseudomonadati</taxon>
        <taxon>Pseudomonadota</taxon>
        <taxon>Alphaproteobacteria</taxon>
        <taxon>Hyphomicrobiales</taxon>
        <taxon>Nitrobacteraceae</taxon>
        <taxon>Bradyrhizobium</taxon>
    </lineage>
</organism>
<keyword evidence="2" id="KW-1185">Reference proteome</keyword>